<sequence length="247" mass="28755">MISTNKSERIRTNHPISEDDWAVRLWDNHSLLEPEYADLQEMFLKMRAFMNLSTDQEVDFSAVENRLDISFPRELKQVYQAIQNQEEYFTSTEHFLPLDEIYVEQGIIVFFKKKRTPIAGYDIENGCLAEYYKKDWHIEGGGICCYQFCAGRMLTIAIENKPVFKKGRCKGKFVTTLNIEQELENFCNENYHLLSEFHVYGIAVMYSDNGLIAWIRSNGFYADIHAGAMDEAQLEALAEHLGAMEWK</sequence>
<evidence type="ECO:0008006" key="3">
    <source>
        <dbReference type="Google" id="ProtNLM"/>
    </source>
</evidence>
<reference evidence="1 2" key="1">
    <citation type="submission" date="2024-03" db="EMBL/GenBank/DDBJ databases">
        <title>Human intestinal bacterial collection.</title>
        <authorList>
            <person name="Pauvert C."/>
            <person name="Hitch T.C.A."/>
            <person name="Clavel T."/>
        </authorList>
    </citation>
    <scope>NUCLEOTIDE SEQUENCE [LARGE SCALE GENOMIC DNA]</scope>
    <source>
        <strain evidence="1 2">CLA-SR-H021</strain>
    </source>
</reference>
<keyword evidence="2" id="KW-1185">Reference proteome</keyword>
<gene>
    <name evidence="1" type="ORF">WMQ36_24900</name>
</gene>
<protein>
    <recommendedName>
        <fullName evidence="3">SMI1/KNR4 family protein</fullName>
    </recommendedName>
</protein>
<organism evidence="1 2">
    <name type="scientific">Enterocloster hominis</name>
    <name type="common">ex Hitch et al. 2024</name>
    <dbReference type="NCBI Taxonomy" id="1917870"/>
    <lineage>
        <taxon>Bacteria</taxon>
        <taxon>Bacillati</taxon>
        <taxon>Bacillota</taxon>
        <taxon>Clostridia</taxon>
        <taxon>Lachnospirales</taxon>
        <taxon>Lachnospiraceae</taxon>
        <taxon>Enterocloster</taxon>
    </lineage>
</organism>
<dbReference type="RefSeq" id="WP_227797176.1">
    <property type="nucleotide sequence ID" value="NZ_JAJFEB010000026.1"/>
</dbReference>
<evidence type="ECO:0000313" key="1">
    <source>
        <dbReference type="EMBL" id="MEQ2428203.1"/>
    </source>
</evidence>
<dbReference type="Proteomes" id="UP001454086">
    <property type="component" value="Unassembled WGS sequence"/>
</dbReference>
<comment type="caution">
    <text evidence="1">The sequence shown here is derived from an EMBL/GenBank/DDBJ whole genome shotgun (WGS) entry which is preliminary data.</text>
</comment>
<evidence type="ECO:0000313" key="2">
    <source>
        <dbReference type="Proteomes" id="UP001454086"/>
    </source>
</evidence>
<name>A0ABV1DCU8_9FIRM</name>
<accession>A0ABV1DCU8</accession>
<proteinExistence type="predicted"/>
<dbReference type="EMBL" id="JBBMFM010000159">
    <property type="protein sequence ID" value="MEQ2428203.1"/>
    <property type="molecule type" value="Genomic_DNA"/>
</dbReference>